<accession>A0A7W5K0L2</accession>
<keyword evidence="2" id="KW-1185">Reference proteome</keyword>
<dbReference type="AlphaFoldDB" id="A0A7W5K0L2"/>
<comment type="caution">
    <text evidence="1">The sequence shown here is derived from an EMBL/GenBank/DDBJ whole genome shotgun (WGS) entry which is preliminary data.</text>
</comment>
<protein>
    <submittedName>
        <fullName evidence="1">Uncharacterized protein</fullName>
    </submittedName>
</protein>
<gene>
    <name evidence="1" type="ORF">BDK63_000586</name>
</gene>
<dbReference type="EMBL" id="JACHZF010000003">
    <property type="protein sequence ID" value="MBB3329746.1"/>
    <property type="molecule type" value="Genomic_DNA"/>
</dbReference>
<sequence length="328" mass="35820">MLQQTMTTAEPLEIVVLDSAEGTAKSYGSTLCYPVIEERYHDRFASNGIRGLLTNDLIDQLPDLQKEVEVQMQDRVGQAYDGAPQTRQRLAAERLEERHLLRALQADAARFDSDLPTRVILYSDMVENSGLAGVEAILAGDAEQRLELAMAAVDGLPRLDFQGAMVYGFGTGAVLEDPAAADALSGFMQQAVYLANGYPVDFSRELAVRAVRPSSVASYDLEVDADGRRLQGRMQLMADAGGRLTDSFVDLGTDSRSAHFEGGRLLCSQDDRCQLEGKLATALLFEDPENVFLEGSRGSLSGHLGFRNDRLADTDNPALLPMEAEVRR</sequence>
<dbReference type="RefSeq" id="WP_183329825.1">
    <property type="nucleotide sequence ID" value="NZ_JACHZF010000003.1"/>
</dbReference>
<organism evidence="1 2">
    <name type="scientific">Halomonas campaniensis</name>
    <dbReference type="NCBI Taxonomy" id="213554"/>
    <lineage>
        <taxon>Bacteria</taxon>
        <taxon>Pseudomonadati</taxon>
        <taxon>Pseudomonadota</taxon>
        <taxon>Gammaproteobacteria</taxon>
        <taxon>Oceanospirillales</taxon>
        <taxon>Halomonadaceae</taxon>
        <taxon>Halomonas</taxon>
    </lineage>
</organism>
<evidence type="ECO:0000313" key="1">
    <source>
        <dbReference type="EMBL" id="MBB3329746.1"/>
    </source>
</evidence>
<reference evidence="1 2" key="1">
    <citation type="submission" date="2020-08" db="EMBL/GenBank/DDBJ databases">
        <title>Genomic Encyclopedia of Archaeal and Bacterial Type Strains, Phase II (KMG-II): from individual species to whole genera.</title>
        <authorList>
            <person name="Goeker M."/>
        </authorList>
    </citation>
    <scope>NUCLEOTIDE SEQUENCE [LARGE SCALE GENOMIC DNA]</scope>
    <source>
        <strain evidence="1 2">5AG</strain>
    </source>
</reference>
<name>A0A7W5K0L2_9GAMM</name>
<proteinExistence type="predicted"/>
<dbReference type="Proteomes" id="UP000553442">
    <property type="component" value="Unassembled WGS sequence"/>
</dbReference>
<evidence type="ECO:0000313" key="2">
    <source>
        <dbReference type="Proteomes" id="UP000553442"/>
    </source>
</evidence>